<dbReference type="EMBL" id="SWFM01000003">
    <property type="protein sequence ID" value="TKD70103.1"/>
    <property type="molecule type" value="Genomic_DNA"/>
</dbReference>
<accession>A0A4U1MGP9</accession>
<gene>
    <name evidence="1" type="ORF">FBF83_12650</name>
</gene>
<proteinExistence type="predicted"/>
<organism evidence="1 2">
    <name type="scientific">Guptibacillus hwajinpoensis</name>
    <dbReference type="NCBI Taxonomy" id="208199"/>
    <lineage>
        <taxon>Bacteria</taxon>
        <taxon>Bacillati</taxon>
        <taxon>Bacillota</taxon>
        <taxon>Bacilli</taxon>
        <taxon>Bacillales</taxon>
        <taxon>Guptibacillaceae</taxon>
        <taxon>Guptibacillus</taxon>
    </lineage>
</organism>
<reference evidence="1 2" key="1">
    <citation type="submission" date="2019-04" db="EMBL/GenBank/DDBJ databases">
        <title>Genome sequence of Bacillus hwajinpoensis strain Y2.</title>
        <authorList>
            <person name="Fair J.L."/>
            <person name="Maclea K.S."/>
        </authorList>
    </citation>
    <scope>NUCLEOTIDE SEQUENCE [LARGE SCALE GENOMIC DNA]</scope>
    <source>
        <strain evidence="1 2">Y2</strain>
    </source>
</reference>
<evidence type="ECO:0000313" key="1">
    <source>
        <dbReference type="EMBL" id="TKD70103.1"/>
    </source>
</evidence>
<evidence type="ECO:0000313" key="2">
    <source>
        <dbReference type="Proteomes" id="UP000310541"/>
    </source>
</evidence>
<dbReference type="Proteomes" id="UP000310541">
    <property type="component" value="Unassembled WGS sequence"/>
</dbReference>
<dbReference type="RefSeq" id="WP_136947520.1">
    <property type="nucleotide sequence ID" value="NZ_SWFM01000003.1"/>
</dbReference>
<sequence length="158" mass="18168">MNPVYGVEMKPPKGKLPGFTAQLVKKTAELATVIDRDKQLVIISNKQEARALKDYYISKGVYEECYTLLPLSKVATPTAIFTDYGFISQNHDYYLYNNMVTSFSIKQGEEEEIKMAKLQFEEHLIAQDQNIFYIDQSYIELVEGIARAYGIQLKFMVE</sequence>
<name>A0A4U1MGP9_9BACL</name>
<comment type="caution">
    <text evidence="1">The sequence shown here is derived from an EMBL/GenBank/DDBJ whole genome shotgun (WGS) entry which is preliminary data.</text>
</comment>
<protein>
    <submittedName>
        <fullName evidence="1">Uncharacterized protein</fullName>
    </submittedName>
</protein>
<dbReference type="AlphaFoldDB" id="A0A4U1MGP9"/>
<dbReference type="OrthoDB" id="2966456at2"/>